<dbReference type="PANTHER" id="PTHR41287:SF1">
    <property type="entry name" value="PROTEIN YMFN"/>
    <property type="match status" value="1"/>
</dbReference>
<dbReference type="eggNOG" id="COG4626">
    <property type="taxonomic scope" value="Bacteria"/>
</dbReference>
<dbReference type="Pfam" id="PF03354">
    <property type="entry name" value="TerL_ATPase"/>
    <property type="match status" value="1"/>
</dbReference>
<evidence type="ECO:0000313" key="3">
    <source>
        <dbReference type="Proteomes" id="UP000016662"/>
    </source>
</evidence>
<reference evidence="2 3" key="1">
    <citation type="submission" date="2013-07" db="EMBL/GenBank/DDBJ databases">
        <authorList>
            <person name="Weinstock G."/>
            <person name="Sodergren E."/>
            <person name="Wylie T."/>
            <person name="Fulton L."/>
            <person name="Fulton R."/>
            <person name="Fronick C."/>
            <person name="O'Laughlin M."/>
            <person name="Godfrey J."/>
            <person name="Miner T."/>
            <person name="Herter B."/>
            <person name="Appelbaum E."/>
            <person name="Cordes M."/>
            <person name="Lek S."/>
            <person name="Wollam A."/>
            <person name="Pepin K.H."/>
            <person name="Palsikar V.B."/>
            <person name="Mitreva M."/>
            <person name="Wilson R.K."/>
        </authorList>
    </citation>
    <scope>NUCLEOTIDE SEQUENCE [LARGE SCALE GENOMIC DNA]</scope>
    <source>
        <strain evidence="2 3">ATCC 27760</strain>
    </source>
</reference>
<accession>U2KU84</accession>
<feature type="non-terminal residue" evidence="2">
    <location>
        <position position="99"/>
    </location>
</feature>
<organism evidence="2 3">
    <name type="scientific">Ruminococcus callidus ATCC 27760</name>
    <dbReference type="NCBI Taxonomy" id="411473"/>
    <lineage>
        <taxon>Bacteria</taxon>
        <taxon>Bacillati</taxon>
        <taxon>Bacillota</taxon>
        <taxon>Clostridia</taxon>
        <taxon>Eubacteriales</taxon>
        <taxon>Oscillospiraceae</taxon>
        <taxon>Ruminococcus</taxon>
    </lineage>
</organism>
<dbReference type="Gene3D" id="3.40.50.300">
    <property type="entry name" value="P-loop containing nucleotide triphosphate hydrolases"/>
    <property type="match status" value="1"/>
</dbReference>
<comment type="caution">
    <text evidence="2">The sequence shown here is derived from an EMBL/GenBank/DDBJ whole genome shotgun (WGS) entry which is preliminary data.</text>
</comment>
<evidence type="ECO:0000259" key="1">
    <source>
        <dbReference type="Pfam" id="PF03354"/>
    </source>
</evidence>
<evidence type="ECO:0000313" key="2">
    <source>
        <dbReference type="EMBL" id="ERJ95857.1"/>
    </source>
</evidence>
<dbReference type="InterPro" id="IPR046461">
    <property type="entry name" value="TerL_ATPase"/>
</dbReference>
<dbReference type="InterPro" id="IPR005021">
    <property type="entry name" value="Terminase_largesu-like"/>
</dbReference>
<dbReference type="HOGENOM" id="CLU_181895_0_0_9"/>
<name>U2KU84_9FIRM</name>
<protein>
    <recommendedName>
        <fullName evidence="1">Terminase large subunit-like ATPase domain-containing protein</fullName>
    </recommendedName>
</protein>
<dbReference type="RefSeq" id="WP_021683041.1">
    <property type="nucleotide sequence ID" value="NZ_KI260455.1"/>
</dbReference>
<keyword evidence="3" id="KW-1185">Reference proteome</keyword>
<dbReference type="EMBL" id="AWVF01000194">
    <property type="protein sequence ID" value="ERJ95857.1"/>
    <property type="molecule type" value="Genomic_DNA"/>
</dbReference>
<dbReference type="InterPro" id="IPR027417">
    <property type="entry name" value="P-loop_NTPase"/>
</dbReference>
<gene>
    <name evidence="2" type="ORF">RUMCAL_01570</name>
</gene>
<feature type="domain" description="Terminase large subunit-like ATPase" evidence="1">
    <location>
        <begin position="38"/>
        <end position="86"/>
    </location>
</feature>
<dbReference type="PANTHER" id="PTHR41287">
    <property type="match status" value="1"/>
</dbReference>
<dbReference type="STRING" id="411473.RUMCAL_01570"/>
<proteinExistence type="predicted"/>
<sequence>MAEDSKYNKKAADYAVSFIECLSHTKGTWAGKKFELLDWQEQIIRDLFGILKPNGYRQFNTAYIEIPKKNGKSELAAAVALLLTCGDGEERAEVYGCAA</sequence>
<dbReference type="Proteomes" id="UP000016662">
    <property type="component" value="Unassembled WGS sequence"/>
</dbReference>
<dbReference type="AlphaFoldDB" id="U2KU84"/>